<dbReference type="InterPro" id="IPR024266">
    <property type="entry name" value="DUF3806"/>
</dbReference>
<dbReference type="Gene3D" id="1.20.120.1090">
    <property type="match status" value="1"/>
</dbReference>
<dbReference type="Proteomes" id="UP000230709">
    <property type="component" value="Chromosome"/>
</dbReference>
<evidence type="ECO:0000259" key="1">
    <source>
        <dbReference type="Pfam" id="PF12713"/>
    </source>
</evidence>
<evidence type="ECO:0000313" key="2">
    <source>
        <dbReference type="EMBL" id="ATQ67105.1"/>
    </source>
</evidence>
<keyword evidence="3" id="KW-1185">Reference proteome</keyword>
<dbReference type="EMBL" id="CP023737">
    <property type="protein sequence ID" value="ATQ67105.1"/>
    <property type="molecule type" value="Genomic_DNA"/>
</dbReference>
<protein>
    <submittedName>
        <fullName evidence="2">DUF3806 domain-containing protein</fullName>
    </submittedName>
</protein>
<evidence type="ECO:0000313" key="3">
    <source>
        <dbReference type="Proteomes" id="UP000230709"/>
    </source>
</evidence>
<dbReference type="KEGG" id="mtw:CQW49_03780"/>
<sequence length="148" mass="16399">MALSESIRELNADENSFFDFWRAQLRQMLPEQERSIIDSTTGKLTVIQLVLEHATAEEHELLQGLGVLFGDALADELGLRWVVTTDHFGTAPVVIRPGTSLKIGAFSMIEKRVVNGDVPIEVGVLFEAIRDQANQLLLSKEAALWPSV</sequence>
<reference evidence="3" key="1">
    <citation type="submission" date="2017-10" db="EMBL/GenBank/DDBJ databases">
        <title>Completed PacBio SMRT sequence of Methylosinus trichosporium OB3b reveals presence of a third large plasmid.</title>
        <authorList>
            <person name="Charles T.C."/>
            <person name="Lynch M.D.J."/>
            <person name="Heil J.R."/>
            <person name="Cheng J."/>
        </authorList>
    </citation>
    <scope>NUCLEOTIDE SEQUENCE [LARGE SCALE GENOMIC DNA]</scope>
    <source>
        <strain evidence="3">OB3b</strain>
    </source>
</reference>
<organism evidence="2 3">
    <name type="scientific">Methylosinus trichosporium (strain ATCC 35070 / NCIMB 11131 / UNIQEM 75 / OB3b)</name>
    <dbReference type="NCBI Taxonomy" id="595536"/>
    <lineage>
        <taxon>Bacteria</taxon>
        <taxon>Pseudomonadati</taxon>
        <taxon>Pseudomonadota</taxon>
        <taxon>Alphaproteobacteria</taxon>
        <taxon>Hyphomicrobiales</taxon>
        <taxon>Methylocystaceae</taxon>
        <taxon>Methylosinus</taxon>
    </lineage>
</organism>
<proteinExistence type="predicted"/>
<name>A0A2D2CWJ1_METT3</name>
<dbReference type="Pfam" id="PF12713">
    <property type="entry name" value="DUF3806"/>
    <property type="match status" value="1"/>
</dbReference>
<dbReference type="AlphaFoldDB" id="A0A2D2CWJ1"/>
<gene>
    <name evidence="2" type="ORF">CQW49_03780</name>
</gene>
<feature type="domain" description="DUF3806" evidence="1">
    <location>
        <begin position="52"/>
        <end position="117"/>
    </location>
</feature>
<dbReference type="RefSeq" id="WP_024750013.1">
    <property type="nucleotide sequence ID" value="NZ_ADVE02000001.1"/>
</dbReference>
<accession>A0A2D2CWJ1</accession>